<feature type="region of interest" description="Disordered" evidence="1">
    <location>
        <begin position="242"/>
        <end position="348"/>
    </location>
</feature>
<feature type="compositionally biased region" description="Gly residues" evidence="1">
    <location>
        <begin position="554"/>
        <end position="564"/>
    </location>
</feature>
<sequence>MSLQQERPPAYSHDPESLQLPSVPQLAPPRGNATQSIHLPDLRSLGLPESTAHTSNHSYNGPTLPSTVDWRNSPALHHNDFPRVPSAAPRSSTEMDISSPRESIMSVDELGNRAPSVVSIEDPDVRIAAEALSGLGNPEFVRSPSNRSVTLPSQSSPTSHTRHASMSHIQEPEPLLQLLTTSHPWLGGTINGSLSAYETTKSYTPRFVQASATYLERNIGSPVASTVGAVGRRTGVEGGLRRYLGDVGRRPSDLERGDADEDRHKRRRVARSPDPQDGMAMDIERGPLMPLSRPRTSSRDSTTESLPAYDDNRSPQYEERSPRPEKEDSREPSQSQEHAQARRPAHWSTQLIMTTSGLGVAMSDTSLKSLKYCLGILRRATNHLGSVMRALGLVLADYERACAASASNGQGHQQQQQQQQQPQQQQGTAGNAEAETRPAPEDEAARLATRIQALSTDILNTLKTVVNTVSRYTGGALPTNAANFVRSQLLSVPERWRLASQHSRESAAAGSSETVRRTNRMLAFAKEGLDMMAQVSLTVEGTIGSAEAWLGRIGGSGGGAGGPEAGNEKGDERAAVEERGDGRGREVVMVDVKVEKVGL</sequence>
<dbReference type="InterPro" id="IPR013927">
    <property type="entry name" value="TF_Opi1_Ccg-8"/>
</dbReference>
<dbReference type="EMBL" id="JAPDRL010000037">
    <property type="protein sequence ID" value="KAJ9664472.1"/>
    <property type="molecule type" value="Genomic_DNA"/>
</dbReference>
<proteinExistence type="predicted"/>
<dbReference type="Proteomes" id="UP001172684">
    <property type="component" value="Unassembled WGS sequence"/>
</dbReference>
<feature type="compositionally biased region" description="Polar residues" evidence="1">
    <location>
        <begin position="143"/>
        <end position="159"/>
    </location>
</feature>
<feature type="compositionally biased region" description="Basic and acidic residues" evidence="1">
    <location>
        <begin position="242"/>
        <end position="263"/>
    </location>
</feature>
<evidence type="ECO:0000313" key="3">
    <source>
        <dbReference type="Proteomes" id="UP001172684"/>
    </source>
</evidence>
<keyword evidence="3" id="KW-1185">Reference proteome</keyword>
<feature type="region of interest" description="Disordered" evidence="1">
    <location>
        <begin position="406"/>
        <end position="442"/>
    </location>
</feature>
<comment type="caution">
    <text evidence="2">The sequence shown here is derived from an EMBL/GenBank/DDBJ whole genome shotgun (WGS) entry which is preliminary data.</text>
</comment>
<name>A0ABQ9NQL5_9PEZI</name>
<feature type="compositionally biased region" description="Low complexity" evidence="1">
    <location>
        <begin position="409"/>
        <end position="427"/>
    </location>
</feature>
<feature type="compositionally biased region" description="Polar residues" evidence="1">
    <location>
        <begin position="51"/>
        <end position="70"/>
    </location>
</feature>
<gene>
    <name evidence="2" type="primary">OPI1</name>
    <name evidence="2" type="ORF">H2201_005220</name>
</gene>
<reference evidence="2" key="1">
    <citation type="submission" date="2022-10" db="EMBL/GenBank/DDBJ databases">
        <title>Culturing micro-colonial fungi from biological soil crusts in the Mojave desert and describing Neophaeococcomyces mojavensis, and introducing the new genera and species Taxawa tesnikishii.</title>
        <authorList>
            <person name="Kurbessoian T."/>
            <person name="Stajich J.E."/>
        </authorList>
    </citation>
    <scope>NUCLEOTIDE SEQUENCE</scope>
    <source>
        <strain evidence="2">TK_1</strain>
    </source>
</reference>
<feature type="compositionally biased region" description="Basic and acidic residues" evidence="1">
    <location>
        <begin position="566"/>
        <end position="582"/>
    </location>
</feature>
<dbReference type="Pfam" id="PF08618">
    <property type="entry name" value="Opi1"/>
    <property type="match status" value="1"/>
</dbReference>
<feature type="region of interest" description="Disordered" evidence="1">
    <location>
        <begin position="1"/>
        <end position="100"/>
    </location>
</feature>
<protein>
    <submittedName>
        <fullName evidence="2">Transcriptional regulator opi1</fullName>
    </submittedName>
</protein>
<evidence type="ECO:0000313" key="2">
    <source>
        <dbReference type="EMBL" id="KAJ9664472.1"/>
    </source>
</evidence>
<accession>A0ABQ9NQL5</accession>
<evidence type="ECO:0000256" key="1">
    <source>
        <dbReference type="SAM" id="MobiDB-lite"/>
    </source>
</evidence>
<feature type="compositionally biased region" description="Basic and acidic residues" evidence="1">
    <location>
        <begin position="310"/>
        <end position="331"/>
    </location>
</feature>
<dbReference type="PANTHER" id="PTHR38406:SF1">
    <property type="entry name" value="TRANSCRIPTIONAL REPRESSOR OPI1"/>
    <property type="match status" value="1"/>
</dbReference>
<organism evidence="2 3">
    <name type="scientific">Coniosporium apollinis</name>
    <dbReference type="NCBI Taxonomy" id="61459"/>
    <lineage>
        <taxon>Eukaryota</taxon>
        <taxon>Fungi</taxon>
        <taxon>Dikarya</taxon>
        <taxon>Ascomycota</taxon>
        <taxon>Pezizomycotina</taxon>
        <taxon>Dothideomycetes</taxon>
        <taxon>Dothideomycetes incertae sedis</taxon>
        <taxon>Coniosporium</taxon>
    </lineage>
</organism>
<dbReference type="PANTHER" id="PTHR38406">
    <property type="entry name" value="TRANSCRIPTIONAL REPRESSOR OPI1"/>
    <property type="match status" value="1"/>
</dbReference>
<feature type="region of interest" description="Disordered" evidence="1">
    <location>
        <begin position="138"/>
        <end position="162"/>
    </location>
</feature>
<feature type="region of interest" description="Disordered" evidence="1">
    <location>
        <begin position="554"/>
        <end position="582"/>
    </location>
</feature>